<dbReference type="Proteomes" id="UP000281594">
    <property type="component" value="Unassembled WGS sequence"/>
</dbReference>
<keyword evidence="2" id="KW-0548">Nucleotidyltransferase</keyword>
<accession>A0A3L8R0L2</accession>
<evidence type="ECO:0000313" key="3">
    <source>
        <dbReference type="Proteomes" id="UP000281594"/>
    </source>
</evidence>
<dbReference type="GO" id="GO:0016779">
    <property type="term" value="F:nucleotidyltransferase activity"/>
    <property type="evidence" value="ECO:0007669"/>
    <property type="project" value="UniProtKB-KW"/>
</dbReference>
<proteinExistence type="predicted"/>
<feature type="compositionally biased region" description="Polar residues" evidence="1">
    <location>
        <begin position="269"/>
        <end position="279"/>
    </location>
</feature>
<name>A0A3L8R0L2_STRRN</name>
<sequence length="374" mass="40879">MAVRPRRRIRHRRRPSCRRRLRRPLTDTAPSGDACTWSQEVPCLRAAHRTGRVAASADFAGFARRVRQLGEAPHRNCVSPRLIFLVSITGMAPAVIAQTWRNTRHFAGRIVVAEAQETALSYMERFPAWESQSPSDDGERLPWAALLALALAGFVNIMTETMPAGFSPLWCGEWSPATPVSWCPGTWRNSRSGTSWRRSCARTRRSWRPPSPQSTTGAASCPSCPASWRRPSMTSGSPGTPCTRSLCGGPRQRGNVERHGRWRPRSESVTRSAPGTESPSYSVWDADFVRAKCSGADGPRRTFSLVLATRLGSAVAVDTWNTYTWKPALAGGSACRPKLPRFSPGLIGADSPACGCLDPNADCKVSKSDSLGKC</sequence>
<feature type="compositionally biased region" description="Polar residues" evidence="1">
    <location>
        <begin position="232"/>
        <end position="243"/>
    </location>
</feature>
<gene>
    <name evidence="2" type="ORF">D3C57_150290</name>
</gene>
<evidence type="ECO:0000256" key="1">
    <source>
        <dbReference type="SAM" id="MobiDB-lite"/>
    </source>
</evidence>
<reference evidence="2 3" key="1">
    <citation type="journal article" date="2018" name="J. Biol. Chem.">
        <title>Discovery of the actinoplanic acid pathway in Streptomyces rapamycinicus reveals a genetically conserved synergism with rapamycin.</title>
        <authorList>
            <person name="Mrak P."/>
            <person name="Krastel P."/>
            <person name="Pivk Lukancic P."/>
            <person name="Tao J."/>
            <person name="Pistorius D."/>
            <person name="Moore C.M."/>
        </authorList>
    </citation>
    <scope>NUCLEOTIDE SEQUENCE [LARGE SCALE GENOMIC DNA]</scope>
    <source>
        <strain evidence="2 3">NRRL 5491</strain>
    </source>
</reference>
<dbReference type="EMBL" id="QYCY01000004">
    <property type="protein sequence ID" value="RLV72903.1"/>
    <property type="molecule type" value="Genomic_DNA"/>
</dbReference>
<feature type="compositionally biased region" description="Basic and acidic residues" evidence="1">
    <location>
        <begin position="254"/>
        <end position="268"/>
    </location>
</feature>
<dbReference type="AlphaFoldDB" id="A0A3L8R0L2"/>
<organism evidence="2 3">
    <name type="scientific">Streptomyces rapamycinicus (strain ATCC 29253 / DSM 41530 / NRRL 5491 / AYB-994)</name>
    <name type="common">Streptomyces hygroscopicus (strain ATCC 29253)</name>
    <dbReference type="NCBI Taxonomy" id="1343740"/>
    <lineage>
        <taxon>Bacteria</taxon>
        <taxon>Bacillati</taxon>
        <taxon>Actinomycetota</taxon>
        <taxon>Actinomycetes</taxon>
        <taxon>Kitasatosporales</taxon>
        <taxon>Streptomycetaceae</taxon>
        <taxon>Streptomyces</taxon>
        <taxon>Streptomyces violaceusniger group</taxon>
    </lineage>
</organism>
<comment type="caution">
    <text evidence="2">The sequence shown here is derived from an EMBL/GenBank/DDBJ whole genome shotgun (WGS) entry which is preliminary data.</text>
</comment>
<keyword evidence="2" id="KW-0808">Transferase</keyword>
<protein>
    <submittedName>
        <fullName evidence="2">3-deoxy-manno-octulosonate cytidylyltransferase</fullName>
    </submittedName>
</protein>
<evidence type="ECO:0000313" key="2">
    <source>
        <dbReference type="EMBL" id="RLV72903.1"/>
    </source>
</evidence>
<feature type="region of interest" description="Disordered" evidence="1">
    <location>
        <begin position="199"/>
        <end position="279"/>
    </location>
</feature>